<reference evidence="2 3" key="1">
    <citation type="submission" date="2017-09" db="EMBL/GenBank/DDBJ databases">
        <title>Large-scale bioinformatics analysis of Bacillus genomes uncovers conserved roles of natural products in bacterial physiology.</title>
        <authorList>
            <consortium name="Agbiome Team Llc"/>
            <person name="Bleich R.M."/>
            <person name="Kirk G.J."/>
            <person name="Santa Maria K.C."/>
            <person name="Allen S.E."/>
            <person name="Farag S."/>
            <person name="Shank E.A."/>
            <person name="Bowers A."/>
        </authorList>
    </citation>
    <scope>NUCLEOTIDE SEQUENCE [LARGE SCALE GENOMIC DNA]</scope>
    <source>
        <strain evidence="2 3">AFS027958</strain>
    </source>
</reference>
<organism evidence="2 3">
    <name type="scientific">Bacillus toyonensis</name>
    <dbReference type="NCBI Taxonomy" id="155322"/>
    <lineage>
        <taxon>Bacteria</taxon>
        <taxon>Bacillati</taxon>
        <taxon>Bacillota</taxon>
        <taxon>Bacilli</taxon>
        <taxon>Bacillales</taxon>
        <taxon>Bacillaceae</taxon>
        <taxon>Bacillus</taxon>
        <taxon>Bacillus cereus group</taxon>
    </lineage>
</organism>
<accession>A0AB36ST63</accession>
<dbReference type="Proteomes" id="UP000220934">
    <property type="component" value="Unassembled WGS sequence"/>
</dbReference>
<evidence type="ECO:0000313" key="3">
    <source>
        <dbReference type="Proteomes" id="UP000220934"/>
    </source>
</evidence>
<dbReference type="EMBL" id="NUAJ01000005">
    <property type="protein sequence ID" value="PEN57132.1"/>
    <property type="molecule type" value="Genomic_DNA"/>
</dbReference>
<keyword evidence="1" id="KW-0175">Coiled coil</keyword>
<comment type="caution">
    <text evidence="2">The sequence shown here is derived from an EMBL/GenBank/DDBJ whole genome shotgun (WGS) entry which is preliminary data.</text>
</comment>
<protein>
    <submittedName>
        <fullName evidence="2">Uncharacterized protein</fullName>
    </submittedName>
</protein>
<proteinExistence type="predicted"/>
<dbReference type="RefSeq" id="WP_098060233.1">
    <property type="nucleotide sequence ID" value="NZ_NUAJ01000005.1"/>
</dbReference>
<feature type="coiled-coil region" evidence="1">
    <location>
        <begin position="57"/>
        <end position="98"/>
    </location>
</feature>
<dbReference type="AlphaFoldDB" id="A0AB36ST63"/>
<evidence type="ECO:0000256" key="1">
    <source>
        <dbReference type="SAM" id="Coils"/>
    </source>
</evidence>
<evidence type="ECO:0000313" key="2">
    <source>
        <dbReference type="EMBL" id="PEN57132.1"/>
    </source>
</evidence>
<gene>
    <name evidence="2" type="ORF">CN596_04075</name>
</gene>
<sequence>MKASLQIIKDKCDAAVEKAYTSNPLVMLKTDTFYWLLDQLEENEKRKGIIQANYHEYSELEKKRRKTLEENEFLKDDVHVRNERIEELEKELHELKRAVGKS</sequence>
<name>A0AB36ST63_9BACI</name>